<reference evidence="2 3" key="1">
    <citation type="submission" date="2017-04" db="EMBL/GenBank/DDBJ databases">
        <title>Genome Sequence of the Model Brown-Rot Fungus Postia placenta SB12.</title>
        <authorList>
            <consortium name="DOE Joint Genome Institute"/>
            <person name="Gaskell J."/>
            <person name="Kersten P."/>
            <person name="Larrondo L.F."/>
            <person name="Canessa P."/>
            <person name="Martinez D."/>
            <person name="Hibbett D."/>
            <person name="Schmoll M."/>
            <person name="Kubicek C.P."/>
            <person name="Martinez A.T."/>
            <person name="Yadav J."/>
            <person name="Master E."/>
            <person name="Magnuson J.K."/>
            <person name="James T."/>
            <person name="Yaver D."/>
            <person name="Berka R."/>
            <person name="Labutti K."/>
            <person name="Lipzen A."/>
            <person name="Aerts A."/>
            <person name="Barry K."/>
            <person name="Henrissat B."/>
            <person name="Blanchette R."/>
            <person name="Grigoriev I."/>
            <person name="Cullen D."/>
        </authorList>
    </citation>
    <scope>NUCLEOTIDE SEQUENCE [LARGE SCALE GENOMIC DNA]</scope>
    <source>
        <strain evidence="2 3">MAD-698-R-SB12</strain>
    </source>
</reference>
<feature type="region of interest" description="Disordered" evidence="1">
    <location>
        <begin position="78"/>
        <end position="115"/>
    </location>
</feature>
<dbReference type="OrthoDB" id="3064660at2759"/>
<name>A0A1X6N1F1_9APHY</name>
<feature type="compositionally biased region" description="Polar residues" evidence="1">
    <location>
        <begin position="1"/>
        <end position="15"/>
    </location>
</feature>
<dbReference type="AlphaFoldDB" id="A0A1X6N1F1"/>
<accession>A0A1X6N1F1</accession>
<feature type="compositionally biased region" description="Low complexity" evidence="1">
    <location>
        <begin position="92"/>
        <end position="111"/>
    </location>
</feature>
<proteinExistence type="predicted"/>
<protein>
    <recommendedName>
        <fullName evidence="4">CCHC-type domain-containing protein</fullName>
    </recommendedName>
</protein>
<evidence type="ECO:0000256" key="1">
    <source>
        <dbReference type="SAM" id="MobiDB-lite"/>
    </source>
</evidence>
<evidence type="ECO:0000313" key="3">
    <source>
        <dbReference type="Proteomes" id="UP000194127"/>
    </source>
</evidence>
<feature type="region of interest" description="Disordered" evidence="1">
    <location>
        <begin position="1"/>
        <end position="28"/>
    </location>
</feature>
<evidence type="ECO:0000313" key="2">
    <source>
        <dbReference type="EMBL" id="OSX62447.1"/>
    </source>
</evidence>
<dbReference type="EMBL" id="KZ110597">
    <property type="protein sequence ID" value="OSX62447.1"/>
    <property type="molecule type" value="Genomic_DNA"/>
</dbReference>
<dbReference type="Proteomes" id="UP000194127">
    <property type="component" value="Unassembled WGS sequence"/>
</dbReference>
<sequence>MFTTRARQPELNNFFSARGGGRGGVRGGAPQSYGASASINVAIGKGDFPGSCFGCGKQGYRHFECPNCKDKPYTKRADTRATVASGSTQAMTSAPVMTSPSASTSAASVSPEKSETLATLMAQVKSMRKELKHYRVMKEESF</sequence>
<evidence type="ECO:0008006" key="4">
    <source>
        <dbReference type="Google" id="ProtNLM"/>
    </source>
</evidence>
<feature type="compositionally biased region" description="Polar residues" evidence="1">
    <location>
        <begin position="82"/>
        <end position="91"/>
    </location>
</feature>
<organism evidence="2 3">
    <name type="scientific">Postia placenta MAD-698-R-SB12</name>
    <dbReference type="NCBI Taxonomy" id="670580"/>
    <lineage>
        <taxon>Eukaryota</taxon>
        <taxon>Fungi</taxon>
        <taxon>Dikarya</taxon>
        <taxon>Basidiomycota</taxon>
        <taxon>Agaricomycotina</taxon>
        <taxon>Agaricomycetes</taxon>
        <taxon>Polyporales</taxon>
        <taxon>Adustoporiaceae</taxon>
        <taxon>Rhodonia</taxon>
    </lineage>
</organism>
<dbReference type="STRING" id="670580.A0A1X6N1F1"/>
<dbReference type="GeneID" id="36325814"/>
<feature type="compositionally biased region" description="Gly residues" evidence="1">
    <location>
        <begin position="18"/>
        <end position="27"/>
    </location>
</feature>
<keyword evidence="3" id="KW-1185">Reference proteome</keyword>
<gene>
    <name evidence="2" type="ORF">POSPLADRAFT_1057059</name>
</gene>
<dbReference type="RefSeq" id="XP_024339241.1">
    <property type="nucleotide sequence ID" value="XM_024480864.1"/>
</dbReference>